<reference evidence="2 3" key="1">
    <citation type="submission" date="2019-05" db="EMBL/GenBank/DDBJ databases">
        <title>Draft Whole-Genome sequence of the green sulfur bacterium Prosthecochloris vibrioformis DSM 260.</title>
        <authorList>
            <person name="Meyer T.E."/>
            <person name="Kyndt J.A."/>
        </authorList>
    </citation>
    <scope>NUCLEOTIDE SEQUENCE [LARGE SCALE GENOMIC DNA]</scope>
    <source>
        <strain evidence="2 3">DSM 260</strain>
    </source>
</reference>
<evidence type="ECO:0000313" key="2">
    <source>
        <dbReference type="EMBL" id="TNJ36491.1"/>
    </source>
</evidence>
<proteinExistence type="predicted"/>
<dbReference type="InterPro" id="IPR011990">
    <property type="entry name" value="TPR-like_helical_dom_sf"/>
</dbReference>
<protein>
    <submittedName>
        <fullName evidence="2">DUF3856 domain-containing protein</fullName>
    </submittedName>
</protein>
<keyword evidence="3" id="KW-1185">Reference proteome</keyword>
<dbReference type="Pfam" id="PF12968">
    <property type="entry name" value="DUF3856"/>
    <property type="match status" value="1"/>
</dbReference>
<dbReference type="Proteomes" id="UP000309544">
    <property type="component" value="Unassembled WGS sequence"/>
</dbReference>
<dbReference type="InterPro" id="IPR024552">
    <property type="entry name" value="DUF3856"/>
</dbReference>
<dbReference type="EMBL" id="VDCI01000005">
    <property type="protein sequence ID" value="TNJ36491.1"/>
    <property type="molecule type" value="Genomic_DNA"/>
</dbReference>
<dbReference type="SUPFAM" id="SSF48452">
    <property type="entry name" value="TPR-like"/>
    <property type="match status" value="1"/>
</dbReference>
<evidence type="ECO:0000313" key="3">
    <source>
        <dbReference type="Proteomes" id="UP000309544"/>
    </source>
</evidence>
<dbReference type="RefSeq" id="WP_139626639.1">
    <property type="nucleotide sequence ID" value="NZ_VDCI01000005.1"/>
</dbReference>
<feature type="domain" description="DUF3856" evidence="1">
    <location>
        <begin position="2"/>
        <end position="144"/>
    </location>
</feature>
<dbReference type="AlphaFoldDB" id="A0A5C4S128"/>
<sequence>MKPLKQVAQAYLAVREGDGKLQAGEPEGSARAFRRAMELTRTIPEEEVFEHDGFDAMCLAGLAEALASLGEYPAALDAADRALRYFGRRGELHQDEGKRWIAAVLARGLALARSEQAQDALKAFETAREMISERKGELPGKEDMLVMIEENIGLLRRTMPDEPAGRKGWWEFWS</sequence>
<dbReference type="Gene3D" id="1.25.40.10">
    <property type="entry name" value="Tetratricopeptide repeat domain"/>
    <property type="match status" value="1"/>
</dbReference>
<comment type="caution">
    <text evidence="2">The sequence shown here is derived from an EMBL/GenBank/DDBJ whole genome shotgun (WGS) entry which is preliminary data.</text>
</comment>
<accession>A0A5C4S128</accession>
<organism evidence="2 3">
    <name type="scientific">Prosthecochloris vibrioformis</name>
    <name type="common">Chlorobium vibrioforme</name>
    <dbReference type="NCBI Taxonomy" id="1098"/>
    <lineage>
        <taxon>Bacteria</taxon>
        <taxon>Pseudomonadati</taxon>
        <taxon>Chlorobiota</taxon>
        <taxon>Chlorobiia</taxon>
        <taxon>Chlorobiales</taxon>
        <taxon>Chlorobiaceae</taxon>
        <taxon>Prosthecochloris</taxon>
    </lineage>
</organism>
<evidence type="ECO:0000259" key="1">
    <source>
        <dbReference type="Pfam" id="PF12968"/>
    </source>
</evidence>
<gene>
    <name evidence="2" type="ORF">FGF68_07090</name>
</gene>
<name>A0A5C4S128_PROVB</name>